<dbReference type="InterPro" id="IPR011333">
    <property type="entry name" value="SKP1/BTB/POZ_sf"/>
</dbReference>
<reference evidence="7 8" key="1">
    <citation type="submission" date="2017-06" db="EMBL/GenBank/DDBJ databases">
        <title>Aedes aegypti genome working group (AGWG) sequencing and assembly.</title>
        <authorList>
            <consortium name="Aedes aegypti Genome Working Group (AGWG)"/>
            <person name="Matthews B.J."/>
        </authorList>
    </citation>
    <scope>NUCLEOTIDE SEQUENCE [LARGE SCALE GENOMIC DNA]</scope>
    <source>
        <strain evidence="7 8">LVP_AGWG</strain>
    </source>
</reference>
<dbReference type="FunFam" id="3.30.710.10:FF:000036">
    <property type="entry name" value="Mod(Mdg4), isoform H"/>
    <property type="match status" value="1"/>
</dbReference>
<feature type="region of interest" description="Disordered" evidence="6">
    <location>
        <begin position="303"/>
        <end position="336"/>
    </location>
</feature>
<accession>A0A6I8TJC0</accession>
<evidence type="ECO:0000313" key="7">
    <source>
        <dbReference type="EnsemblMetazoa" id="AAEL010576-PBB"/>
    </source>
</evidence>
<evidence type="ECO:0000256" key="2">
    <source>
        <dbReference type="ARBA" id="ARBA00022723"/>
    </source>
</evidence>
<dbReference type="PANTHER" id="PTHR23110:SF92">
    <property type="entry name" value="MODIFIER OF MDG4"/>
    <property type="match status" value="1"/>
</dbReference>
<dbReference type="AlphaFoldDB" id="A0A6I8TJC0"/>
<sequence length="481" mass="52790">MADDEQFSLCWNNFNTNLSAGFHESLVRGDLVDVTLAAEGQLVKAHRLILSVCSPYFRKMFTQMPANQHAFIFLKDVSHSALKDLIQFMYCGEVNVKQDALPAFISTAEALQIKGLTETGESAPTHPSPAKEASHIPSASSTTIPSLASSPRAKPIVRSRIQSYKLDSDDGSDHEKIVQIQATSTPASVASASSSTATTQVSVPQQVQILQQQTPQAQKRTLQQRASITPQTTQIMKRAKLTDPLEASEPTQIQTVQIVKQIAPTPQPSVSSEPEYVEMPIETINPKAEPEYADDPSEVEAIDTEHEQEQSLAEQEAAEHDQAEDDSAHYVEDETYGDMSKYDETYFAEGDDAKAGASGFSESYAESGTGADQAAQDIVFIVNNQGGIQLSVNGFPYIRSKTNDDVQYWACSQAKVLGCSARASVRRREQGLKPAVKLSGCHNHLIITERRKHGESAMLKMARGLKVLPEKRQRRKRAPKE</sequence>
<dbReference type="GO" id="GO:0006357">
    <property type="term" value="P:regulation of transcription by RNA polymerase II"/>
    <property type="evidence" value="ECO:0007669"/>
    <property type="project" value="TreeGrafter"/>
</dbReference>
<keyword evidence="5" id="KW-0539">Nucleus</keyword>
<evidence type="ECO:0000256" key="4">
    <source>
        <dbReference type="ARBA" id="ARBA00022833"/>
    </source>
</evidence>
<dbReference type="InterPro" id="IPR007588">
    <property type="entry name" value="Znf_FLYWCH"/>
</dbReference>
<dbReference type="GO" id="GO:0008270">
    <property type="term" value="F:zinc ion binding"/>
    <property type="evidence" value="ECO:0007669"/>
    <property type="project" value="UniProtKB-KW"/>
</dbReference>
<evidence type="ECO:0000256" key="1">
    <source>
        <dbReference type="ARBA" id="ARBA00004123"/>
    </source>
</evidence>
<dbReference type="Pfam" id="PF00651">
    <property type="entry name" value="BTB"/>
    <property type="match status" value="1"/>
</dbReference>
<dbReference type="OrthoDB" id="2311693at2759"/>
<keyword evidence="3" id="KW-0863">Zinc-finger</keyword>
<keyword evidence="4" id="KW-0862">Zinc</keyword>
<evidence type="ECO:0000256" key="3">
    <source>
        <dbReference type="ARBA" id="ARBA00022771"/>
    </source>
</evidence>
<dbReference type="SMART" id="SM00225">
    <property type="entry name" value="BTB"/>
    <property type="match status" value="1"/>
</dbReference>
<organism evidence="7 8">
    <name type="scientific">Aedes aegypti</name>
    <name type="common">Yellowfever mosquito</name>
    <name type="synonym">Culex aegypti</name>
    <dbReference type="NCBI Taxonomy" id="7159"/>
    <lineage>
        <taxon>Eukaryota</taxon>
        <taxon>Metazoa</taxon>
        <taxon>Ecdysozoa</taxon>
        <taxon>Arthropoda</taxon>
        <taxon>Hexapoda</taxon>
        <taxon>Insecta</taxon>
        <taxon>Pterygota</taxon>
        <taxon>Neoptera</taxon>
        <taxon>Endopterygota</taxon>
        <taxon>Diptera</taxon>
        <taxon>Nematocera</taxon>
        <taxon>Culicoidea</taxon>
        <taxon>Culicidae</taxon>
        <taxon>Culicinae</taxon>
        <taxon>Aedini</taxon>
        <taxon>Aedes</taxon>
        <taxon>Stegomyia</taxon>
    </lineage>
</organism>
<dbReference type="GO" id="GO:0005634">
    <property type="term" value="C:nucleus"/>
    <property type="evidence" value="ECO:0007669"/>
    <property type="project" value="UniProtKB-SubCell"/>
</dbReference>
<comment type="subcellular location">
    <subcellularLocation>
        <location evidence="1">Nucleus</location>
    </subcellularLocation>
</comment>
<keyword evidence="2" id="KW-0479">Metal-binding</keyword>
<dbReference type="PANTHER" id="PTHR23110">
    <property type="entry name" value="BTB DOMAIN TRANSCRIPTION FACTOR"/>
    <property type="match status" value="1"/>
</dbReference>
<feature type="compositionally biased region" description="Polar residues" evidence="6">
    <location>
        <begin position="137"/>
        <end position="149"/>
    </location>
</feature>
<dbReference type="InterPro" id="IPR000210">
    <property type="entry name" value="BTB/POZ_dom"/>
</dbReference>
<evidence type="ECO:0000256" key="6">
    <source>
        <dbReference type="SAM" id="MobiDB-lite"/>
    </source>
</evidence>
<proteinExistence type="predicted"/>
<feature type="compositionally biased region" description="Basic and acidic residues" evidence="6">
    <location>
        <begin position="317"/>
        <end position="332"/>
    </location>
</feature>
<dbReference type="PROSITE" id="PS50097">
    <property type="entry name" value="BTB"/>
    <property type="match status" value="1"/>
</dbReference>
<dbReference type="EnsemblMetazoa" id="AAEL010576-RBB">
    <property type="protein sequence ID" value="AAEL010576-PBB"/>
    <property type="gene ID" value="AAEL010576"/>
</dbReference>
<dbReference type="InterPro" id="IPR051095">
    <property type="entry name" value="Dros_DevTransReg"/>
</dbReference>
<name>A0A6I8TJC0_AEDAE</name>
<protein>
    <submittedName>
        <fullName evidence="7">Uncharacterized protein</fullName>
    </submittedName>
</protein>
<dbReference type="Proteomes" id="UP000008820">
    <property type="component" value="Chromosome 1"/>
</dbReference>
<evidence type="ECO:0000313" key="8">
    <source>
        <dbReference type="Proteomes" id="UP000008820"/>
    </source>
</evidence>
<dbReference type="Gene3D" id="3.30.710.10">
    <property type="entry name" value="Potassium Channel Kv1.1, Chain A"/>
    <property type="match status" value="1"/>
</dbReference>
<feature type="region of interest" description="Disordered" evidence="6">
    <location>
        <begin position="119"/>
        <end position="153"/>
    </location>
</feature>
<dbReference type="CDD" id="cd18315">
    <property type="entry name" value="BTB_POZ_BAB-like"/>
    <property type="match status" value="1"/>
</dbReference>
<dbReference type="Gene3D" id="2.20.25.240">
    <property type="match status" value="1"/>
</dbReference>
<dbReference type="Pfam" id="PF04500">
    <property type="entry name" value="FLYWCH"/>
    <property type="match status" value="1"/>
</dbReference>
<gene>
    <name evidence="7" type="primary">5573536</name>
</gene>
<reference evidence="7" key="2">
    <citation type="submission" date="2020-05" db="UniProtKB">
        <authorList>
            <consortium name="EnsemblMetazoa"/>
        </authorList>
    </citation>
    <scope>IDENTIFICATION</scope>
    <source>
        <strain evidence="7">LVP_AGWG</strain>
    </source>
</reference>
<dbReference type="SUPFAM" id="SSF54695">
    <property type="entry name" value="POZ domain"/>
    <property type="match status" value="1"/>
</dbReference>
<evidence type="ECO:0000256" key="5">
    <source>
        <dbReference type="ARBA" id="ARBA00023242"/>
    </source>
</evidence>
<keyword evidence="8" id="KW-1185">Reference proteome</keyword>